<accession>A0A9X2B5U9</accession>
<name>A0A9X2B5U9_9GAMM</name>
<comment type="caution">
    <text evidence="1">The sequence shown here is derived from an EMBL/GenBank/DDBJ whole genome shotgun (WGS) entry which is preliminary data.</text>
</comment>
<protein>
    <submittedName>
        <fullName evidence="1">Uncharacterized protein</fullName>
    </submittedName>
</protein>
<proteinExistence type="predicted"/>
<evidence type="ECO:0000313" key="2">
    <source>
        <dbReference type="Proteomes" id="UP001139701"/>
    </source>
</evidence>
<dbReference type="EMBL" id="JAKUML010000001">
    <property type="protein sequence ID" value="MCJ8145387.1"/>
    <property type="molecule type" value="Genomic_DNA"/>
</dbReference>
<dbReference type="Proteomes" id="UP001139701">
    <property type="component" value="Unassembled WGS sequence"/>
</dbReference>
<evidence type="ECO:0000313" key="1">
    <source>
        <dbReference type="EMBL" id="MCJ8145387.1"/>
    </source>
</evidence>
<gene>
    <name evidence="1" type="ORF">MKI79_00375</name>
</gene>
<dbReference type="AlphaFoldDB" id="A0A9X2B5U9"/>
<reference evidence="1" key="1">
    <citation type="submission" date="2022-02" db="EMBL/GenBank/DDBJ databases">
        <title>Acinetobacter A3.8 sp. nov., isolated from Sediment (Zhairuo Island).</title>
        <authorList>
            <person name="Zheng K."/>
        </authorList>
    </citation>
    <scope>NUCLEOTIDE SEQUENCE</scope>
    <source>
        <strain evidence="1">A3.8</strain>
    </source>
</reference>
<organism evidence="1 2">
    <name type="scientific">Acinetobacter sedimenti</name>
    <dbReference type="NCBI Taxonomy" id="2919922"/>
    <lineage>
        <taxon>Bacteria</taxon>
        <taxon>Pseudomonadati</taxon>
        <taxon>Pseudomonadota</taxon>
        <taxon>Gammaproteobacteria</taxon>
        <taxon>Moraxellales</taxon>
        <taxon>Moraxellaceae</taxon>
        <taxon>Acinetobacter</taxon>
    </lineage>
</organism>
<sequence length="157" mass="17857">MVQASDVISLPTITVMAEEELREEDVGILPYQEDEDVKEALSHKIYKLETDMQNKEISENAGIAMNYIPNTVIPDMSQYSPFLQQYILAVASGFQSSDPTNGAFEILNTLDINRNNIDTIRNGTMEINFNQNIVNELNKNGDLIRLQQQLRDSFNNR</sequence>
<keyword evidence="2" id="KW-1185">Reference proteome</keyword>